<evidence type="ECO:0000256" key="7">
    <source>
        <dbReference type="PIRNR" id="PIRNR000077"/>
    </source>
</evidence>
<dbReference type="InterPro" id="IPR013766">
    <property type="entry name" value="Thioredoxin_domain"/>
</dbReference>
<keyword evidence="2" id="KW-0813">Transport</keyword>
<evidence type="ECO:0000313" key="10">
    <source>
        <dbReference type="Proteomes" id="UP001316189"/>
    </source>
</evidence>
<dbReference type="RefSeq" id="WP_227568573.1">
    <property type="nucleotide sequence ID" value="NZ_CP101988.1"/>
</dbReference>
<gene>
    <name evidence="9" type="primary">trxA</name>
    <name evidence="9" type="ORF">NP064_16560</name>
</gene>
<evidence type="ECO:0000256" key="1">
    <source>
        <dbReference type="ARBA" id="ARBA00008987"/>
    </source>
</evidence>
<dbReference type="SUPFAM" id="SSF52833">
    <property type="entry name" value="Thioredoxin-like"/>
    <property type="match status" value="1"/>
</dbReference>
<dbReference type="InterPro" id="IPR005746">
    <property type="entry name" value="Thioredoxin"/>
</dbReference>
<dbReference type="PANTHER" id="PTHR45663:SF11">
    <property type="entry name" value="GEO12009P1"/>
    <property type="match status" value="1"/>
</dbReference>
<dbReference type="Gene3D" id="3.40.30.10">
    <property type="entry name" value="Glutaredoxin"/>
    <property type="match status" value="1"/>
</dbReference>
<dbReference type="PROSITE" id="PS00194">
    <property type="entry name" value="THIOREDOXIN_1"/>
    <property type="match status" value="1"/>
</dbReference>
<protein>
    <recommendedName>
        <fullName evidence="6 7">Thioredoxin</fullName>
    </recommendedName>
</protein>
<keyword evidence="10" id="KW-1185">Reference proteome</keyword>
<accession>A0ABY5KY52</accession>
<feature type="domain" description="Thioredoxin" evidence="8">
    <location>
        <begin position="1"/>
        <end position="107"/>
    </location>
</feature>
<evidence type="ECO:0000256" key="6">
    <source>
        <dbReference type="NCBIfam" id="TIGR01068"/>
    </source>
</evidence>
<evidence type="ECO:0000256" key="2">
    <source>
        <dbReference type="ARBA" id="ARBA00022448"/>
    </source>
</evidence>
<dbReference type="Pfam" id="PF00085">
    <property type="entry name" value="Thioredoxin"/>
    <property type="match status" value="1"/>
</dbReference>
<dbReference type="PIRSF" id="PIRSF000077">
    <property type="entry name" value="Thioredoxin"/>
    <property type="match status" value="1"/>
</dbReference>
<dbReference type="PROSITE" id="PS51352">
    <property type="entry name" value="THIOREDOXIN_2"/>
    <property type="match status" value="1"/>
</dbReference>
<keyword evidence="5" id="KW-0676">Redox-active center</keyword>
<evidence type="ECO:0000256" key="3">
    <source>
        <dbReference type="ARBA" id="ARBA00022982"/>
    </source>
</evidence>
<reference evidence="9 10" key="1">
    <citation type="submission" date="2022-07" db="EMBL/GenBank/DDBJ databases">
        <title>Novel species in genus cellulomonas.</title>
        <authorList>
            <person name="Ye L."/>
        </authorList>
    </citation>
    <scope>NUCLEOTIDE SEQUENCE [LARGE SCALE GENOMIC DNA]</scope>
    <source>
        <strain evidence="10">zg-Y338</strain>
    </source>
</reference>
<dbReference type="PRINTS" id="PR00421">
    <property type="entry name" value="THIOREDOXIN"/>
</dbReference>
<dbReference type="InterPro" id="IPR017937">
    <property type="entry name" value="Thioredoxin_CS"/>
</dbReference>
<evidence type="ECO:0000256" key="4">
    <source>
        <dbReference type="ARBA" id="ARBA00023157"/>
    </source>
</evidence>
<keyword evidence="4" id="KW-1015">Disulfide bond</keyword>
<proteinExistence type="inferred from homology"/>
<sequence>MSTLEVTDATFQSEVLDADLPVLVDFWAPWCGPCRMVAPILEELAEEYAGRLKVVKLNSDDNPEVTARYSVVSIPTLNFYVGGELARTVIGARPKQAIAKELDEVLAEAATGA</sequence>
<dbReference type="InterPro" id="IPR036249">
    <property type="entry name" value="Thioredoxin-like_sf"/>
</dbReference>
<comment type="similarity">
    <text evidence="1 7">Belongs to the thioredoxin family.</text>
</comment>
<name>A0ABY5KY52_9CELL</name>
<evidence type="ECO:0000313" key="9">
    <source>
        <dbReference type="EMBL" id="UUI75349.1"/>
    </source>
</evidence>
<evidence type="ECO:0000256" key="5">
    <source>
        <dbReference type="ARBA" id="ARBA00023284"/>
    </source>
</evidence>
<dbReference type="EMBL" id="CP101988">
    <property type="protein sequence ID" value="UUI75349.1"/>
    <property type="molecule type" value="Genomic_DNA"/>
</dbReference>
<keyword evidence="3" id="KW-0249">Electron transport</keyword>
<dbReference type="Proteomes" id="UP001316189">
    <property type="component" value="Chromosome"/>
</dbReference>
<dbReference type="NCBIfam" id="TIGR01068">
    <property type="entry name" value="thioredoxin"/>
    <property type="match status" value="1"/>
</dbReference>
<organism evidence="9 10">
    <name type="scientific">Cellulomonas chengniuliangii</name>
    <dbReference type="NCBI Taxonomy" id="2968084"/>
    <lineage>
        <taxon>Bacteria</taxon>
        <taxon>Bacillati</taxon>
        <taxon>Actinomycetota</taxon>
        <taxon>Actinomycetes</taxon>
        <taxon>Micrococcales</taxon>
        <taxon>Cellulomonadaceae</taxon>
        <taxon>Cellulomonas</taxon>
    </lineage>
</organism>
<dbReference type="CDD" id="cd02947">
    <property type="entry name" value="TRX_family"/>
    <property type="match status" value="1"/>
</dbReference>
<evidence type="ECO:0000259" key="8">
    <source>
        <dbReference type="PROSITE" id="PS51352"/>
    </source>
</evidence>
<dbReference type="PANTHER" id="PTHR45663">
    <property type="entry name" value="GEO12009P1"/>
    <property type="match status" value="1"/>
</dbReference>